<dbReference type="InterPro" id="IPR036928">
    <property type="entry name" value="AS_sf"/>
</dbReference>
<accession>A0A5E8BB65</accession>
<dbReference type="SUPFAM" id="SSF75304">
    <property type="entry name" value="Amidase signature (AS) enzymes"/>
    <property type="match status" value="1"/>
</dbReference>
<dbReference type="EMBL" id="CABVLU010000002">
    <property type="protein sequence ID" value="VVT48438.1"/>
    <property type="molecule type" value="Genomic_DNA"/>
</dbReference>
<sequence>MTSTEEYKTLAANACARRDASMADIEKYFPLPEGFESKHLAPLPDPLPLNVTGIAKEYLNPFDYEITSADPIKLLADIASKKYTAVQVAAAYLRCAVLAQRTVNCVTEFLPDMALALATKCDKYLEETGKTLGPMHGLPVSLKDMICLKGYPQGFSTCALTTFITDYDSLIVTNLRDAGAVFYQRTTQPQSLMHLECESVVFGRTVNPYNRNLTSGGSSGGEGAALGFGSSCIGLGTDIGGSIRNPAAMNGVFGIKLTANRLPVGDTFFINGGSEAIAGAVGPMGRTIEICELLTKVVCDAEPWKISRELAAAPWNSDILKDKKKLTIGVNYTDGVVTPQPPVQRALKEAVEKLKAVSSIDGIEIEVVDYAPFKQELGWEVITSLYFEDGAEVELETFAKVGEPVLPLTEWIIKKANPNVKHLTIPELWERNKSKYKYRYDYNQHFLKSGVDVILAPAYFGSAQPWSTAESLNSTWWGYTSIFNVTDMPACTFGVTTVDPEKDKPIEGYTPLNETDKSIYERYKPEIYKDAPVALQIAAPRSEDELAFYATKLISKFLKA</sequence>
<evidence type="ECO:0000259" key="7">
    <source>
        <dbReference type="Pfam" id="PF01425"/>
    </source>
</evidence>
<feature type="active site" description="Acyl-ester intermediate" evidence="5">
    <location>
        <position position="242"/>
    </location>
</feature>
<evidence type="ECO:0000313" key="8">
    <source>
        <dbReference type="EMBL" id="VVT48438.1"/>
    </source>
</evidence>
<comment type="similarity">
    <text evidence="2">Belongs to the amidase family.</text>
</comment>
<feature type="binding site" evidence="6">
    <location>
        <position position="218"/>
    </location>
    <ligand>
        <name>substrate</name>
    </ligand>
</feature>
<feature type="domain" description="Amidase" evidence="7">
    <location>
        <begin position="89"/>
        <end position="546"/>
    </location>
</feature>
<dbReference type="InterPro" id="IPR020556">
    <property type="entry name" value="Amidase_CS"/>
</dbReference>
<dbReference type="Proteomes" id="UP000398389">
    <property type="component" value="Unassembled WGS sequence"/>
</dbReference>
<reference evidence="8 9" key="1">
    <citation type="submission" date="2019-09" db="EMBL/GenBank/DDBJ databases">
        <authorList>
            <person name="Brejova B."/>
        </authorList>
    </citation>
    <scope>NUCLEOTIDE SEQUENCE [LARGE SCALE GENOMIC DNA]</scope>
</reference>
<evidence type="ECO:0000256" key="5">
    <source>
        <dbReference type="PIRSR" id="PIRSR001221-1"/>
    </source>
</evidence>
<dbReference type="GeneID" id="43580599"/>
<dbReference type="Gene3D" id="3.90.1300.10">
    <property type="entry name" value="Amidase signature (AS) domain"/>
    <property type="match status" value="1"/>
</dbReference>
<dbReference type="GO" id="GO:0004040">
    <property type="term" value="F:amidase activity"/>
    <property type="evidence" value="ECO:0007669"/>
    <property type="project" value="UniProtKB-EC"/>
</dbReference>
<protein>
    <recommendedName>
        <fullName evidence="3">amidase</fullName>
        <ecNumber evidence="3">3.5.1.4</ecNumber>
    </recommendedName>
</protein>
<feature type="binding site" evidence="6">
    <location>
        <position position="192"/>
    </location>
    <ligand>
        <name>substrate</name>
    </ligand>
</feature>
<evidence type="ECO:0000256" key="2">
    <source>
        <dbReference type="ARBA" id="ARBA00009199"/>
    </source>
</evidence>
<feature type="active site" description="Charge relay system" evidence="5">
    <location>
        <position position="143"/>
    </location>
</feature>
<dbReference type="EC" id="3.5.1.4" evidence="3"/>
<evidence type="ECO:0000256" key="4">
    <source>
        <dbReference type="ARBA" id="ARBA00022801"/>
    </source>
</evidence>
<dbReference type="PANTHER" id="PTHR46072:SF4">
    <property type="entry name" value="AMIDASE C550.07-RELATED"/>
    <property type="match status" value="1"/>
</dbReference>
<evidence type="ECO:0000256" key="3">
    <source>
        <dbReference type="ARBA" id="ARBA00012922"/>
    </source>
</evidence>
<comment type="catalytic activity">
    <reaction evidence="1">
        <text>a monocarboxylic acid amide + H2O = a monocarboxylate + NH4(+)</text>
        <dbReference type="Rhea" id="RHEA:12020"/>
        <dbReference type="ChEBI" id="CHEBI:15377"/>
        <dbReference type="ChEBI" id="CHEBI:28938"/>
        <dbReference type="ChEBI" id="CHEBI:35757"/>
        <dbReference type="ChEBI" id="CHEBI:83628"/>
        <dbReference type="EC" id="3.5.1.4"/>
    </reaction>
</comment>
<organism evidence="8 9">
    <name type="scientific">Magnusiomyces paraingens</name>
    <dbReference type="NCBI Taxonomy" id="2606893"/>
    <lineage>
        <taxon>Eukaryota</taxon>
        <taxon>Fungi</taxon>
        <taxon>Dikarya</taxon>
        <taxon>Ascomycota</taxon>
        <taxon>Saccharomycotina</taxon>
        <taxon>Dipodascomycetes</taxon>
        <taxon>Dipodascales</taxon>
        <taxon>Dipodascaceae</taxon>
        <taxon>Magnusiomyces</taxon>
    </lineage>
</organism>
<evidence type="ECO:0000256" key="6">
    <source>
        <dbReference type="PIRSR" id="PIRSR001221-2"/>
    </source>
</evidence>
<dbReference type="PANTHER" id="PTHR46072">
    <property type="entry name" value="AMIDASE-RELATED-RELATED"/>
    <property type="match status" value="1"/>
</dbReference>
<dbReference type="RefSeq" id="XP_031852390.1">
    <property type="nucleotide sequence ID" value="XM_031996499.1"/>
</dbReference>
<name>A0A5E8BB65_9ASCO</name>
<feature type="binding site" evidence="6">
    <location>
        <begin position="239"/>
        <end position="242"/>
    </location>
    <ligand>
        <name>substrate</name>
    </ligand>
</feature>
<dbReference type="OrthoDB" id="6428749at2759"/>
<keyword evidence="4" id="KW-0378">Hydrolase</keyword>
<dbReference type="InterPro" id="IPR023631">
    <property type="entry name" value="Amidase_dom"/>
</dbReference>
<dbReference type="Pfam" id="PF01425">
    <property type="entry name" value="Amidase"/>
    <property type="match status" value="1"/>
</dbReference>
<dbReference type="AlphaFoldDB" id="A0A5E8BB65"/>
<feature type="active site" description="Charge relay system" evidence="5">
    <location>
        <position position="218"/>
    </location>
</feature>
<gene>
    <name evidence="8" type="ORF">SAPINGB_P001779</name>
</gene>
<evidence type="ECO:0000256" key="1">
    <source>
        <dbReference type="ARBA" id="ARBA00001311"/>
    </source>
</evidence>
<proteinExistence type="inferred from homology"/>
<evidence type="ECO:0000313" key="9">
    <source>
        <dbReference type="Proteomes" id="UP000398389"/>
    </source>
</evidence>
<keyword evidence="9" id="KW-1185">Reference proteome</keyword>
<dbReference type="PROSITE" id="PS00571">
    <property type="entry name" value="AMIDASES"/>
    <property type="match status" value="1"/>
</dbReference>
<dbReference type="PIRSF" id="PIRSF001221">
    <property type="entry name" value="Amidase_fungi"/>
    <property type="match status" value="1"/>
</dbReference>